<feature type="region of interest" description="Disordered" evidence="1">
    <location>
        <begin position="36"/>
        <end position="67"/>
    </location>
</feature>
<gene>
    <name evidence="3" type="ORF">ACFPKY_14805</name>
</gene>
<dbReference type="EMBL" id="JBHSMD010000004">
    <property type="protein sequence ID" value="MFC5494383.1"/>
    <property type="molecule type" value="Genomic_DNA"/>
</dbReference>
<organism evidence="3 4">
    <name type="scientific">Nocardioides caricicola</name>
    <dbReference type="NCBI Taxonomy" id="634770"/>
    <lineage>
        <taxon>Bacteria</taxon>
        <taxon>Bacillati</taxon>
        <taxon>Actinomycetota</taxon>
        <taxon>Actinomycetes</taxon>
        <taxon>Propionibacteriales</taxon>
        <taxon>Nocardioidaceae</taxon>
        <taxon>Nocardioides</taxon>
    </lineage>
</organism>
<feature type="signal peptide" evidence="2">
    <location>
        <begin position="1"/>
        <end position="23"/>
    </location>
</feature>
<accession>A0ABW0N3S8</accession>
<feature type="compositionally biased region" description="Basic and acidic residues" evidence="1">
    <location>
        <begin position="42"/>
        <end position="61"/>
    </location>
</feature>
<evidence type="ECO:0000256" key="2">
    <source>
        <dbReference type="SAM" id="SignalP"/>
    </source>
</evidence>
<name>A0ABW0N3S8_9ACTN</name>
<feature type="chain" id="PRO_5045889067" evidence="2">
    <location>
        <begin position="24"/>
        <end position="305"/>
    </location>
</feature>
<dbReference type="RefSeq" id="WP_345180456.1">
    <property type="nucleotide sequence ID" value="NZ_BAABFQ010000007.1"/>
</dbReference>
<dbReference type="Proteomes" id="UP001595956">
    <property type="component" value="Unassembled WGS sequence"/>
</dbReference>
<evidence type="ECO:0000313" key="3">
    <source>
        <dbReference type="EMBL" id="MFC5494383.1"/>
    </source>
</evidence>
<keyword evidence="4" id="KW-1185">Reference proteome</keyword>
<sequence>MNTAPRLGLYGAGLAVLFVGAFAAAGAVVPQSTVDSWTQEADGGHEMGAEDSAGHGDEHPAETASAVRGVSSAQDGYLLAPVAAPDQVGDRGTLSFQVRDAHGEALTSFATEHDKELHLIVVRSDGSRFRHVHPTMAADGTWSLPWEWRAAGTYRVYADFVPADDPEGQPVTLTRTVEVTGAFAPVVATPTDTAEVDGFTVALTGDLEVGESSQLTLTVTQDGEPVTTLEPYLGAFGHLVALREGDLAFLHVHPEGDEPAAGETSGPEISFMAQAPTPGRYLLYLDFQVDGQVHSAPFVVDTHTH</sequence>
<evidence type="ECO:0000256" key="1">
    <source>
        <dbReference type="SAM" id="MobiDB-lite"/>
    </source>
</evidence>
<protein>
    <submittedName>
        <fullName evidence="3">Heavy-metal-associated domain-containing protein</fullName>
    </submittedName>
</protein>
<evidence type="ECO:0000313" key="4">
    <source>
        <dbReference type="Proteomes" id="UP001595956"/>
    </source>
</evidence>
<proteinExistence type="predicted"/>
<reference evidence="4" key="1">
    <citation type="journal article" date="2019" name="Int. J. Syst. Evol. Microbiol.">
        <title>The Global Catalogue of Microorganisms (GCM) 10K type strain sequencing project: providing services to taxonomists for standard genome sequencing and annotation.</title>
        <authorList>
            <consortium name="The Broad Institute Genomics Platform"/>
            <consortium name="The Broad Institute Genome Sequencing Center for Infectious Disease"/>
            <person name="Wu L."/>
            <person name="Ma J."/>
        </authorList>
    </citation>
    <scope>NUCLEOTIDE SEQUENCE [LARGE SCALE GENOMIC DNA]</scope>
    <source>
        <strain evidence="4">KACC 13778</strain>
    </source>
</reference>
<comment type="caution">
    <text evidence="3">The sequence shown here is derived from an EMBL/GenBank/DDBJ whole genome shotgun (WGS) entry which is preliminary data.</text>
</comment>
<keyword evidence="2" id="KW-0732">Signal</keyword>